<evidence type="ECO:0000313" key="3">
    <source>
        <dbReference type="EMBL" id="MST56635.1"/>
    </source>
</evidence>
<evidence type="ECO:0000313" key="4">
    <source>
        <dbReference type="Proteomes" id="UP000473699"/>
    </source>
</evidence>
<dbReference type="PANTHER" id="PTHR30006">
    <property type="entry name" value="THIAMINE-BINDING PERIPLASMIC PROTEIN-RELATED"/>
    <property type="match status" value="1"/>
</dbReference>
<dbReference type="EMBL" id="VUNH01000015">
    <property type="protein sequence ID" value="MST56635.1"/>
    <property type="molecule type" value="Genomic_DNA"/>
</dbReference>
<dbReference type="GO" id="GO:0030288">
    <property type="term" value="C:outer membrane-bounded periplasmic space"/>
    <property type="evidence" value="ECO:0007669"/>
    <property type="project" value="TreeGrafter"/>
</dbReference>
<feature type="signal peptide" evidence="2">
    <location>
        <begin position="1"/>
        <end position="22"/>
    </location>
</feature>
<dbReference type="InterPro" id="IPR026045">
    <property type="entry name" value="Ferric-bd"/>
</dbReference>
<dbReference type="GO" id="GO:0015888">
    <property type="term" value="P:thiamine transport"/>
    <property type="evidence" value="ECO:0007669"/>
    <property type="project" value="TreeGrafter"/>
</dbReference>
<dbReference type="RefSeq" id="WP_154529706.1">
    <property type="nucleotide sequence ID" value="NZ_VUNH01000015.1"/>
</dbReference>
<evidence type="ECO:0000256" key="1">
    <source>
        <dbReference type="ARBA" id="ARBA00022729"/>
    </source>
</evidence>
<feature type="chain" id="PRO_5026827269" evidence="2">
    <location>
        <begin position="23"/>
        <end position="330"/>
    </location>
</feature>
<comment type="caution">
    <text evidence="3">The sequence shown here is derived from an EMBL/GenBank/DDBJ whole genome shotgun (WGS) entry which is preliminary data.</text>
</comment>
<evidence type="ECO:0000256" key="2">
    <source>
        <dbReference type="SAM" id="SignalP"/>
    </source>
</evidence>
<accession>A0A6L5YEV8</accession>
<dbReference type="PANTHER" id="PTHR30006:SF2">
    <property type="entry name" value="ABC TRANSPORTER SUBSTRATE-BINDING PROTEIN"/>
    <property type="match status" value="1"/>
</dbReference>
<protein>
    <submittedName>
        <fullName evidence="3">ABC transporter substrate-binding protein</fullName>
    </submittedName>
</protein>
<proteinExistence type="predicted"/>
<reference evidence="3 4" key="1">
    <citation type="submission" date="2019-08" db="EMBL/GenBank/DDBJ databases">
        <title>In-depth cultivation of the pig gut microbiome towards novel bacterial diversity and tailored functional studies.</title>
        <authorList>
            <person name="Wylensek D."/>
            <person name="Hitch T.C.A."/>
            <person name="Clavel T."/>
        </authorList>
    </citation>
    <scope>NUCLEOTIDE SEQUENCE [LARGE SCALE GENOMIC DNA]</scope>
    <source>
        <strain evidence="3 4">SM-530-WT-4B</strain>
    </source>
</reference>
<name>A0A6L5YEV8_9BACT</name>
<dbReference type="PIRSF" id="PIRSF002825">
    <property type="entry name" value="CfbpA"/>
    <property type="match status" value="1"/>
</dbReference>
<dbReference type="Pfam" id="PF13343">
    <property type="entry name" value="SBP_bac_6"/>
    <property type="match status" value="1"/>
</dbReference>
<dbReference type="GO" id="GO:0030976">
    <property type="term" value="F:thiamine pyrophosphate binding"/>
    <property type="evidence" value="ECO:0007669"/>
    <property type="project" value="TreeGrafter"/>
</dbReference>
<dbReference type="CDD" id="cd13544">
    <property type="entry name" value="PBP2_Fbp_like_1"/>
    <property type="match status" value="1"/>
</dbReference>
<organism evidence="3 4">
    <name type="scientific">Pyramidobacter porci</name>
    <dbReference type="NCBI Taxonomy" id="2605789"/>
    <lineage>
        <taxon>Bacteria</taxon>
        <taxon>Thermotogati</taxon>
        <taxon>Synergistota</taxon>
        <taxon>Synergistia</taxon>
        <taxon>Synergistales</taxon>
        <taxon>Dethiosulfovibrionaceae</taxon>
        <taxon>Pyramidobacter</taxon>
    </lineage>
</organism>
<gene>
    <name evidence="3" type="ORF">FYJ74_11445</name>
</gene>
<dbReference type="GO" id="GO:0030975">
    <property type="term" value="F:thiamine binding"/>
    <property type="evidence" value="ECO:0007669"/>
    <property type="project" value="TreeGrafter"/>
</dbReference>
<sequence length="330" mass="35330">MLKKLGALAAAAMTLAVPAAGAEQKKLSIFIAYTGVDGILQEFTKDTGIEVEYLAMSSGEVLTRLRAAKGKAQADVWFGGGLDSYVAAAGEGFLEPYKSPERAAYEPMFYNADGYWSGISLGAVDFVVNSEIMAKKNLPMPRSWQDLTNPVYKGEVLMATPAVSGTFYATVWAILSAKGEEDGWKLLEAIDANVPYYSKRGAEPANKVSTGEAAIAVAPFDTGEKLKGEGYKIETAFPTDGVPWYIAPVALFKGARNPEAGKALIDWVLSAKGQETLAKYTTQAPIRPGVKLAPAVQAMRDSNLVKADVVEGGAQRKRVLAAWQERFGSK</sequence>
<dbReference type="SUPFAM" id="SSF53850">
    <property type="entry name" value="Periplasmic binding protein-like II"/>
    <property type="match status" value="1"/>
</dbReference>
<keyword evidence="1 2" id="KW-0732">Signal</keyword>
<dbReference type="Gene3D" id="3.40.190.10">
    <property type="entry name" value="Periplasmic binding protein-like II"/>
    <property type="match status" value="2"/>
</dbReference>
<keyword evidence="4" id="KW-1185">Reference proteome</keyword>
<dbReference type="Proteomes" id="UP000473699">
    <property type="component" value="Unassembled WGS sequence"/>
</dbReference>
<dbReference type="AlphaFoldDB" id="A0A6L5YEV8"/>